<dbReference type="AlphaFoldDB" id="A0A3B0RWJ4"/>
<dbReference type="GO" id="GO:0046872">
    <property type="term" value="F:metal ion binding"/>
    <property type="evidence" value="ECO:0007669"/>
    <property type="project" value="UniProtKB-KW"/>
</dbReference>
<sequence>MRRFIKVLSRWHLLAGLLAVGLVVSACSATDTGSPDGTFTIVVTTSVLGDLVQRVTSNVADVEVEVLMAPGQDPHSFALSAAQASRIQSADLIVINGLGLEEGLLDVIDAAQGEGVPVLEVATAVEPLRLTAPHDQNNTNAGSDTESLDPHVWLDPLRMREAVSALGGLLETIDPDRAGIWADRANTVGVELLALHEQILGIVAELPPEKRVLISNHEALGAFADRYGFEIVATVIPSASTTADPSARDLEFLVAQIEEHNVSAVFAETTARSDVLESVVADLGRPVEIVELYTGALGPEGSAAQTYASMMLSNARLIVDGLNQ</sequence>
<dbReference type="SUPFAM" id="SSF53807">
    <property type="entry name" value="Helical backbone' metal receptor"/>
    <property type="match status" value="1"/>
</dbReference>
<dbReference type="GO" id="GO:0030001">
    <property type="term" value="P:metal ion transport"/>
    <property type="evidence" value="ECO:0007669"/>
    <property type="project" value="InterPro"/>
</dbReference>
<dbReference type="GO" id="GO:0030313">
    <property type="term" value="C:cell envelope"/>
    <property type="evidence" value="ECO:0007669"/>
    <property type="project" value="UniProtKB-SubCell"/>
</dbReference>
<keyword evidence="2" id="KW-0813">Transport</keyword>
<proteinExistence type="predicted"/>
<name>A0A3B0RWJ4_9ZZZZ</name>
<dbReference type="Gene3D" id="3.40.50.1980">
    <property type="entry name" value="Nitrogenase molybdenum iron protein domain"/>
    <property type="match status" value="2"/>
</dbReference>
<dbReference type="GO" id="GO:0007155">
    <property type="term" value="P:cell adhesion"/>
    <property type="evidence" value="ECO:0007669"/>
    <property type="project" value="InterPro"/>
</dbReference>
<keyword evidence="3" id="KW-0479">Metal-binding</keyword>
<protein>
    <recommendedName>
        <fullName evidence="6">Zinc ABC transporter substrate-binding protein</fullName>
    </recommendedName>
</protein>
<dbReference type="PANTHER" id="PTHR42953">
    <property type="entry name" value="HIGH-AFFINITY ZINC UPTAKE SYSTEM PROTEIN ZNUA-RELATED"/>
    <property type="match status" value="1"/>
</dbReference>
<dbReference type="InterPro" id="IPR050492">
    <property type="entry name" value="Bact_metal-bind_prot9"/>
</dbReference>
<evidence type="ECO:0000313" key="5">
    <source>
        <dbReference type="EMBL" id="VAV96667.1"/>
    </source>
</evidence>
<accession>A0A3B0RWJ4</accession>
<dbReference type="PANTHER" id="PTHR42953:SF1">
    <property type="entry name" value="METAL-BINDING PROTEIN HI_0362-RELATED"/>
    <property type="match status" value="1"/>
</dbReference>
<reference evidence="5" key="1">
    <citation type="submission" date="2018-06" db="EMBL/GenBank/DDBJ databases">
        <authorList>
            <person name="Zhirakovskaya E."/>
        </authorList>
    </citation>
    <scope>NUCLEOTIDE SEQUENCE</scope>
</reference>
<dbReference type="PRINTS" id="PR00690">
    <property type="entry name" value="ADHESNFAMILY"/>
</dbReference>
<dbReference type="InterPro" id="IPR006127">
    <property type="entry name" value="ZnuA-like"/>
</dbReference>
<dbReference type="InterPro" id="IPR006129">
    <property type="entry name" value="AdhesinB"/>
</dbReference>
<evidence type="ECO:0000256" key="3">
    <source>
        <dbReference type="ARBA" id="ARBA00022723"/>
    </source>
</evidence>
<evidence type="ECO:0008006" key="6">
    <source>
        <dbReference type="Google" id="ProtNLM"/>
    </source>
</evidence>
<dbReference type="PROSITE" id="PS51257">
    <property type="entry name" value="PROKAR_LIPOPROTEIN"/>
    <property type="match status" value="1"/>
</dbReference>
<evidence type="ECO:0000256" key="2">
    <source>
        <dbReference type="ARBA" id="ARBA00022448"/>
    </source>
</evidence>
<evidence type="ECO:0000256" key="1">
    <source>
        <dbReference type="ARBA" id="ARBA00004196"/>
    </source>
</evidence>
<comment type="subcellular location">
    <subcellularLocation>
        <location evidence="1">Cell envelope</location>
    </subcellularLocation>
</comment>
<organism evidence="5">
    <name type="scientific">hydrothermal vent metagenome</name>
    <dbReference type="NCBI Taxonomy" id="652676"/>
    <lineage>
        <taxon>unclassified sequences</taxon>
        <taxon>metagenomes</taxon>
        <taxon>ecological metagenomes</taxon>
    </lineage>
</organism>
<gene>
    <name evidence="5" type="ORF">MNBD_ACTINO02-3248</name>
</gene>
<keyword evidence="4" id="KW-0732">Signal</keyword>
<evidence type="ECO:0000256" key="4">
    <source>
        <dbReference type="ARBA" id="ARBA00022729"/>
    </source>
</evidence>
<dbReference type="EMBL" id="UOEK01000104">
    <property type="protein sequence ID" value="VAV96667.1"/>
    <property type="molecule type" value="Genomic_DNA"/>
</dbReference>
<dbReference type="InterPro" id="IPR006128">
    <property type="entry name" value="Lipoprotein_PsaA-like"/>
</dbReference>
<dbReference type="Pfam" id="PF01297">
    <property type="entry name" value="ZnuA"/>
    <property type="match status" value="1"/>
</dbReference>
<dbReference type="PRINTS" id="PR00691">
    <property type="entry name" value="ADHESINB"/>
</dbReference>